<reference evidence="3 4" key="1">
    <citation type="submission" date="2022-03" db="EMBL/GenBank/DDBJ databases">
        <title>Draft genome sequence of Furfurilactobacillus curtus JCM 31185.</title>
        <authorList>
            <person name="Suzuki S."/>
            <person name="Endo A."/>
            <person name="Kajikawa A."/>
        </authorList>
    </citation>
    <scope>NUCLEOTIDE SEQUENCE [LARGE SCALE GENOMIC DNA]</scope>
    <source>
        <strain evidence="3 4">JCM 31185</strain>
    </source>
</reference>
<feature type="transmembrane region" description="Helical" evidence="1">
    <location>
        <begin position="7"/>
        <end position="29"/>
    </location>
</feature>
<name>A0ABQ5JPI5_9LACO</name>
<proteinExistence type="predicted"/>
<feature type="domain" description="GGDEF" evidence="2">
    <location>
        <begin position="247"/>
        <end position="383"/>
    </location>
</feature>
<dbReference type="InterPro" id="IPR029787">
    <property type="entry name" value="Nucleotide_cyclase"/>
</dbReference>
<dbReference type="PANTHER" id="PTHR45138:SF9">
    <property type="entry name" value="DIGUANYLATE CYCLASE DGCM-RELATED"/>
    <property type="match status" value="1"/>
</dbReference>
<dbReference type="SMART" id="SM00267">
    <property type="entry name" value="GGDEF"/>
    <property type="match status" value="1"/>
</dbReference>
<dbReference type="RefSeq" id="WP_407884672.1">
    <property type="nucleotide sequence ID" value="NZ_BQXO01000006.1"/>
</dbReference>
<feature type="transmembrane region" description="Helical" evidence="1">
    <location>
        <begin position="123"/>
        <end position="141"/>
    </location>
</feature>
<accession>A0ABQ5JPI5</accession>
<protein>
    <submittedName>
        <fullName evidence="3">GGDEF domain-containing protein</fullName>
    </submittedName>
</protein>
<comment type="caution">
    <text evidence="3">The sequence shown here is derived from an EMBL/GenBank/DDBJ whole genome shotgun (WGS) entry which is preliminary data.</text>
</comment>
<keyword evidence="4" id="KW-1185">Reference proteome</keyword>
<keyword evidence="1" id="KW-1133">Transmembrane helix</keyword>
<keyword evidence="1" id="KW-0472">Membrane</keyword>
<sequence length="384" mass="43830">MTAKLWLVPSMFTGVFFVLGLVLTFQLIINLVVTLEQQHDWSLRIGQTLQLHLLGVIYFSAFGIYFEYLSQQINNQFAFINFRILLLFYVVMFLGTRASTFIVASAVVGHAMFDTLNMDSVDYMIAVIACFILASWLTMFIERRHWGVVAWTLSLNLFNIALWLSLYIFWPKVALVLTKSDLVFNIIAFVILSLGLSIAITRISSDQMRLNLLRYRATTDPITELKNVQTFTHDYRHVFLNNRRNEMPLSLLAIDVDHFKQLNDQYGHLVGNRLLKELGELFEATCAEFTTVSAYRVGGEEFEVIISQLSQAQVRKLAAEIRQVILQHEFVLESGSTIDITISMGIAHLESKDLSPDDLYGRADQMLYRSKGQGRNQISEAVAD</sequence>
<feature type="transmembrane region" description="Helical" evidence="1">
    <location>
        <begin position="182"/>
        <end position="204"/>
    </location>
</feature>
<dbReference type="CDD" id="cd01949">
    <property type="entry name" value="GGDEF"/>
    <property type="match status" value="1"/>
</dbReference>
<gene>
    <name evidence="3" type="ORF">JCM31185_17730</name>
</gene>
<dbReference type="InterPro" id="IPR050469">
    <property type="entry name" value="Diguanylate_Cyclase"/>
</dbReference>
<evidence type="ECO:0000313" key="3">
    <source>
        <dbReference type="EMBL" id="GKT06486.1"/>
    </source>
</evidence>
<evidence type="ECO:0000313" key="4">
    <source>
        <dbReference type="Proteomes" id="UP001628078"/>
    </source>
</evidence>
<feature type="transmembrane region" description="Helical" evidence="1">
    <location>
        <begin position="80"/>
        <end position="103"/>
    </location>
</feature>
<organism evidence="3 4">
    <name type="scientific">Furfurilactobacillus curtus</name>
    <dbReference type="NCBI Taxonomy" id="1746200"/>
    <lineage>
        <taxon>Bacteria</taxon>
        <taxon>Bacillati</taxon>
        <taxon>Bacillota</taxon>
        <taxon>Bacilli</taxon>
        <taxon>Lactobacillales</taxon>
        <taxon>Lactobacillaceae</taxon>
        <taxon>Furfurilactobacillus</taxon>
    </lineage>
</organism>
<dbReference type="InterPro" id="IPR043128">
    <property type="entry name" value="Rev_trsase/Diguanyl_cyclase"/>
</dbReference>
<evidence type="ECO:0000256" key="1">
    <source>
        <dbReference type="SAM" id="Phobius"/>
    </source>
</evidence>
<dbReference type="InterPro" id="IPR000160">
    <property type="entry name" value="GGDEF_dom"/>
</dbReference>
<keyword evidence="1" id="KW-0812">Transmembrane</keyword>
<dbReference type="Gene3D" id="3.30.70.270">
    <property type="match status" value="1"/>
</dbReference>
<feature type="transmembrane region" description="Helical" evidence="1">
    <location>
        <begin position="148"/>
        <end position="170"/>
    </location>
</feature>
<dbReference type="PROSITE" id="PS50887">
    <property type="entry name" value="GGDEF"/>
    <property type="match status" value="1"/>
</dbReference>
<dbReference type="NCBIfam" id="TIGR00254">
    <property type="entry name" value="GGDEF"/>
    <property type="match status" value="1"/>
</dbReference>
<dbReference type="PANTHER" id="PTHR45138">
    <property type="entry name" value="REGULATORY COMPONENTS OF SENSORY TRANSDUCTION SYSTEM"/>
    <property type="match status" value="1"/>
</dbReference>
<dbReference type="Proteomes" id="UP001628078">
    <property type="component" value="Unassembled WGS sequence"/>
</dbReference>
<dbReference type="SUPFAM" id="SSF55073">
    <property type="entry name" value="Nucleotide cyclase"/>
    <property type="match status" value="1"/>
</dbReference>
<dbReference type="Pfam" id="PF00990">
    <property type="entry name" value="GGDEF"/>
    <property type="match status" value="1"/>
</dbReference>
<dbReference type="EMBL" id="BQXO01000006">
    <property type="protein sequence ID" value="GKT06486.1"/>
    <property type="molecule type" value="Genomic_DNA"/>
</dbReference>
<evidence type="ECO:0000259" key="2">
    <source>
        <dbReference type="PROSITE" id="PS50887"/>
    </source>
</evidence>
<feature type="transmembrane region" description="Helical" evidence="1">
    <location>
        <begin position="49"/>
        <end position="68"/>
    </location>
</feature>